<dbReference type="AlphaFoldDB" id="A0A9J5Y0Y9"/>
<keyword evidence="2" id="KW-1185">Reference proteome</keyword>
<dbReference type="Gene3D" id="2.60.40.760">
    <property type="entry name" value="Expansin, cellulose-binding-like domain"/>
    <property type="match status" value="1"/>
</dbReference>
<dbReference type="Proteomes" id="UP000824120">
    <property type="component" value="Chromosome 8"/>
</dbReference>
<dbReference type="InterPro" id="IPR036749">
    <property type="entry name" value="Expansin_CBD_sf"/>
</dbReference>
<dbReference type="EMBL" id="JACXVP010000008">
    <property type="protein sequence ID" value="KAG5592766.1"/>
    <property type="molecule type" value="Genomic_DNA"/>
</dbReference>
<reference evidence="1 2" key="1">
    <citation type="submission" date="2020-09" db="EMBL/GenBank/DDBJ databases">
        <title>De no assembly of potato wild relative species, Solanum commersonii.</title>
        <authorList>
            <person name="Cho K."/>
        </authorList>
    </citation>
    <scope>NUCLEOTIDE SEQUENCE [LARGE SCALE GENOMIC DNA]</scope>
    <source>
        <strain evidence="1">LZ3.2</strain>
        <tissue evidence="1">Leaf</tissue>
    </source>
</reference>
<comment type="caution">
    <text evidence="1">The sequence shown here is derived from an EMBL/GenBank/DDBJ whole genome shotgun (WGS) entry which is preliminary data.</text>
</comment>
<evidence type="ECO:0000313" key="1">
    <source>
        <dbReference type="EMBL" id="KAG5592766.1"/>
    </source>
</evidence>
<gene>
    <name evidence="1" type="ORF">H5410_043280</name>
</gene>
<proteinExistence type="predicted"/>
<dbReference type="SUPFAM" id="SSF49590">
    <property type="entry name" value="PHL pollen allergen"/>
    <property type="match status" value="1"/>
</dbReference>
<accession>A0A9J5Y0Y9</accession>
<sequence length="123" mass="14214">MENMEEQSTVARFAVHAIRLLISWIEPRVYQKQPLYIAKESHKQWKSMVRIFGAAWAISDPPKDAVKFRFQVKGSAGVPLKLIPSDWKAGILIDTHLHTLLQHKIVILYPYNHKSKIKVDLTI</sequence>
<name>A0A9J5Y0Y9_SOLCO</name>
<protein>
    <submittedName>
        <fullName evidence="1">Uncharacterized protein</fullName>
    </submittedName>
</protein>
<evidence type="ECO:0000313" key="2">
    <source>
        <dbReference type="Proteomes" id="UP000824120"/>
    </source>
</evidence>
<organism evidence="1 2">
    <name type="scientific">Solanum commersonii</name>
    <name type="common">Commerson's wild potato</name>
    <name type="synonym">Commerson's nightshade</name>
    <dbReference type="NCBI Taxonomy" id="4109"/>
    <lineage>
        <taxon>Eukaryota</taxon>
        <taxon>Viridiplantae</taxon>
        <taxon>Streptophyta</taxon>
        <taxon>Embryophyta</taxon>
        <taxon>Tracheophyta</taxon>
        <taxon>Spermatophyta</taxon>
        <taxon>Magnoliopsida</taxon>
        <taxon>eudicotyledons</taxon>
        <taxon>Gunneridae</taxon>
        <taxon>Pentapetalae</taxon>
        <taxon>asterids</taxon>
        <taxon>lamiids</taxon>
        <taxon>Solanales</taxon>
        <taxon>Solanaceae</taxon>
        <taxon>Solanoideae</taxon>
        <taxon>Solaneae</taxon>
        <taxon>Solanum</taxon>
    </lineage>
</organism>